<reference evidence="6 7" key="1">
    <citation type="submission" date="2021-02" db="EMBL/GenBank/DDBJ databases">
        <title>Alicyclobacillus curvatus sp. nov. and Alicyclobacillus mengziensis sp. nov., two acidophilic bacteria isolated from acid mine drainage.</title>
        <authorList>
            <person name="Huang Y."/>
        </authorList>
    </citation>
    <scope>NUCLEOTIDE SEQUENCE [LARGE SCALE GENOMIC DNA]</scope>
    <source>
        <strain evidence="6 7">S30H14</strain>
    </source>
</reference>
<dbReference type="Proteomes" id="UP000663505">
    <property type="component" value="Chromosome"/>
</dbReference>
<dbReference type="GO" id="GO:0046872">
    <property type="term" value="F:metal ion binding"/>
    <property type="evidence" value="ECO:0007669"/>
    <property type="project" value="UniProtKB-KW"/>
</dbReference>
<feature type="binding site" evidence="4">
    <location>
        <position position="135"/>
    </location>
    <ligand>
        <name>Zn(2+)</name>
        <dbReference type="ChEBI" id="CHEBI:29105"/>
    </ligand>
</feature>
<organism evidence="6 7">
    <name type="scientific">Alicyclobacillus mengziensis</name>
    <dbReference type="NCBI Taxonomy" id="2931921"/>
    <lineage>
        <taxon>Bacteria</taxon>
        <taxon>Bacillati</taxon>
        <taxon>Bacillota</taxon>
        <taxon>Bacilli</taxon>
        <taxon>Bacillales</taxon>
        <taxon>Alicyclobacillaceae</taxon>
        <taxon>Alicyclobacillus</taxon>
    </lineage>
</organism>
<dbReference type="SUPFAM" id="SSF52467">
    <property type="entry name" value="DHS-like NAD/FAD-binding domain"/>
    <property type="match status" value="1"/>
</dbReference>
<keyword evidence="7" id="KW-1185">Reference proteome</keyword>
<dbReference type="CDD" id="cd01407">
    <property type="entry name" value="SIR2-fam"/>
    <property type="match status" value="1"/>
</dbReference>
<keyword evidence="4" id="KW-0479">Metal-binding</keyword>
<dbReference type="GO" id="GO:0070403">
    <property type="term" value="F:NAD+ binding"/>
    <property type="evidence" value="ECO:0007669"/>
    <property type="project" value="InterPro"/>
</dbReference>
<evidence type="ECO:0000256" key="4">
    <source>
        <dbReference type="PROSITE-ProRule" id="PRU00236"/>
    </source>
</evidence>
<dbReference type="PROSITE" id="PS50305">
    <property type="entry name" value="SIRTUIN"/>
    <property type="match status" value="1"/>
</dbReference>
<dbReference type="EMBL" id="CP071182">
    <property type="protein sequence ID" value="QSO46018.1"/>
    <property type="molecule type" value="Genomic_DNA"/>
</dbReference>
<dbReference type="GO" id="GO:0017136">
    <property type="term" value="F:histone deacetylase activity, NAD-dependent"/>
    <property type="evidence" value="ECO:0007669"/>
    <property type="project" value="TreeGrafter"/>
</dbReference>
<evidence type="ECO:0000256" key="3">
    <source>
        <dbReference type="ARBA" id="ARBA00023027"/>
    </source>
</evidence>
<protein>
    <recommendedName>
        <fullName evidence="1">protein acetyllysine N-acetyltransferase</fullName>
        <ecNumber evidence="1">2.3.1.286</ecNumber>
    </recommendedName>
</protein>
<name>A0A9X7VVT4_9BACL</name>
<keyword evidence="3" id="KW-0520">NAD</keyword>
<feature type="binding site" evidence="4">
    <location>
        <position position="152"/>
    </location>
    <ligand>
        <name>Zn(2+)</name>
        <dbReference type="ChEBI" id="CHEBI:29105"/>
    </ligand>
</feature>
<dbReference type="InterPro" id="IPR003000">
    <property type="entry name" value="Sirtuin"/>
</dbReference>
<dbReference type="KEGG" id="afx:JZ786_15970"/>
<dbReference type="InterPro" id="IPR026591">
    <property type="entry name" value="Sirtuin_cat_small_dom_sf"/>
</dbReference>
<dbReference type="PANTHER" id="PTHR11085">
    <property type="entry name" value="NAD-DEPENDENT PROTEIN DEACYLASE SIRTUIN-5, MITOCHONDRIAL-RELATED"/>
    <property type="match status" value="1"/>
</dbReference>
<keyword evidence="4" id="KW-0862">Zinc</keyword>
<feature type="binding site" evidence="4">
    <location>
        <position position="162"/>
    </location>
    <ligand>
        <name>Zn(2+)</name>
        <dbReference type="ChEBI" id="CHEBI:29105"/>
    </ligand>
</feature>
<evidence type="ECO:0000259" key="5">
    <source>
        <dbReference type="PROSITE" id="PS50305"/>
    </source>
</evidence>
<feature type="domain" description="Deacetylase sirtuin-type" evidence="5">
    <location>
        <begin position="1"/>
        <end position="249"/>
    </location>
</feature>
<dbReference type="InterPro" id="IPR026590">
    <property type="entry name" value="Ssirtuin_cat_dom"/>
</dbReference>
<gene>
    <name evidence="6" type="ORF">JZ786_15970</name>
</gene>
<dbReference type="Gene3D" id="3.40.50.1220">
    <property type="entry name" value="TPP-binding domain"/>
    <property type="match status" value="1"/>
</dbReference>
<feature type="binding site" evidence="4">
    <location>
        <position position="132"/>
    </location>
    <ligand>
        <name>Zn(2+)</name>
        <dbReference type="ChEBI" id="CHEBI:29105"/>
    </ligand>
</feature>
<keyword evidence="2" id="KW-0808">Transferase</keyword>
<dbReference type="InterPro" id="IPR050134">
    <property type="entry name" value="NAD-dep_sirtuin_deacylases"/>
</dbReference>
<feature type="active site" description="Proton acceptor" evidence="4">
    <location>
        <position position="124"/>
    </location>
</feature>
<dbReference type="Pfam" id="PF02146">
    <property type="entry name" value="SIR2"/>
    <property type="match status" value="1"/>
</dbReference>
<dbReference type="Gene3D" id="3.30.1600.10">
    <property type="entry name" value="SIR2/SIRT2 'Small Domain"/>
    <property type="match status" value="1"/>
</dbReference>
<dbReference type="RefSeq" id="WP_206655390.1">
    <property type="nucleotide sequence ID" value="NZ_CP071182.1"/>
</dbReference>
<dbReference type="NCBIfam" id="NF001754">
    <property type="entry name" value="PRK00481.1-4"/>
    <property type="match status" value="1"/>
</dbReference>
<evidence type="ECO:0000256" key="1">
    <source>
        <dbReference type="ARBA" id="ARBA00012928"/>
    </source>
</evidence>
<accession>A0A9X7VVT4</accession>
<sequence>MTVEGDAIDTLRQWVRESRTITVLSGAGISTESGIPDFRSPTGIWADERLMDAMSKWYLEEQPEDFWTKYKYAFLGDNLLQAEPNGAHLALAWLEEQGKRVQIYTQNIDGLHQKAGNKHVYEMHGSVRKAHCPICNRSYGLAHIMAEEVPHCTAYDVKGTDCHYILHPDAVLFGQEVRYFQEAAFSMMESDLVLIVGSSLTVYPVADLPKFAQQGRAKVALVNLDETDFDGLAGLVIHGKAGEVLPALL</sequence>
<dbReference type="AlphaFoldDB" id="A0A9X7VVT4"/>
<dbReference type="InterPro" id="IPR029035">
    <property type="entry name" value="DHS-like_NAD/FAD-binding_dom"/>
</dbReference>
<evidence type="ECO:0000313" key="6">
    <source>
        <dbReference type="EMBL" id="QSO46018.1"/>
    </source>
</evidence>
<evidence type="ECO:0000313" key="7">
    <source>
        <dbReference type="Proteomes" id="UP000663505"/>
    </source>
</evidence>
<dbReference type="EC" id="2.3.1.286" evidence="1"/>
<dbReference type="PANTHER" id="PTHR11085:SF4">
    <property type="entry name" value="NAD-DEPENDENT PROTEIN DEACYLASE"/>
    <property type="match status" value="1"/>
</dbReference>
<proteinExistence type="predicted"/>
<evidence type="ECO:0000256" key="2">
    <source>
        <dbReference type="ARBA" id="ARBA00022679"/>
    </source>
</evidence>